<comment type="caution">
    <text evidence="2">The sequence shown here is derived from an EMBL/GenBank/DDBJ whole genome shotgun (WGS) entry which is preliminary data.</text>
</comment>
<reference evidence="2 3" key="1">
    <citation type="journal article" date="2023" name="IScience">
        <title>Expanded male sex-determining region conserved during the evolution of homothallism in the green alga Volvox.</title>
        <authorList>
            <person name="Yamamoto K."/>
            <person name="Matsuzaki R."/>
            <person name="Mahakham W."/>
            <person name="Heman W."/>
            <person name="Sekimoto H."/>
            <person name="Kawachi M."/>
            <person name="Minakuchi Y."/>
            <person name="Toyoda A."/>
            <person name="Nozaki H."/>
        </authorList>
    </citation>
    <scope>NUCLEOTIDE SEQUENCE [LARGE SCALE GENOMIC DNA]</scope>
    <source>
        <strain evidence="2 3">NIES-4468</strain>
    </source>
</reference>
<organism evidence="2 3">
    <name type="scientific">Volvox africanus</name>
    <dbReference type="NCBI Taxonomy" id="51714"/>
    <lineage>
        <taxon>Eukaryota</taxon>
        <taxon>Viridiplantae</taxon>
        <taxon>Chlorophyta</taxon>
        <taxon>core chlorophytes</taxon>
        <taxon>Chlorophyceae</taxon>
        <taxon>CS clade</taxon>
        <taxon>Chlamydomonadales</taxon>
        <taxon>Volvocaceae</taxon>
        <taxon>Volvox</taxon>
    </lineage>
</organism>
<gene>
    <name evidence="2" type="ORF">VaNZ11_004656</name>
</gene>
<feature type="region of interest" description="Disordered" evidence="1">
    <location>
        <begin position="1"/>
        <end position="49"/>
    </location>
</feature>
<sequence>SGTVLTHGTDATPPSCAAQEGLGNGSGGGGGIDRDAATPTEGAGVNTAEPQMAIREGFRAPTSAGANLHGGLVDAGLTSPFCVPSAGEGLPPHVHRNTGLASGPSDVSSEPLPDVQP</sequence>
<feature type="non-terminal residue" evidence="2">
    <location>
        <position position="1"/>
    </location>
</feature>
<keyword evidence="3" id="KW-1185">Reference proteome</keyword>
<protein>
    <submittedName>
        <fullName evidence="2">Uncharacterized protein</fullName>
    </submittedName>
</protein>
<proteinExistence type="predicted"/>
<dbReference type="EMBL" id="BSDZ01000011">
    <property type="protein sequence ID" value="GLI62121.1"/>
    <property type="molecule type" value="Genomic_DNA"/>
</dbReference>
<feature type="region of interest" description="Disordered" evidence="1">
    <location>
        <begin position="85"/>
        <end position="117"/>
    </location>
</feature>
<dbReference type="Proteomes" id="UP001165090">
    <property type="component" value="Unassembled WGS sequence"/>
</dbReference>
<evidence type="ECO:0000313" key="3">
    <source>
        <dbReference type="Proteomes" id="UP001165090"/>
    </source>
</evidence>
<accession>A0ABQ5RYK5</accession>
<feature type="non-terminal residue" evidence="2">
    <location>
        <position position="117"/>
    </location>
</feature>
<feature type="compositionally biased region" description="Gly residues" evidence="1">
    <location>
        <begin position="22"/>
        <end position="31"/>
    </location>
</feature>
<name>A0ABQ5RYK5_9CHLO</name>
<evidence type="ECO:0000256" key="1">
    <source>
        <dbReference type="SAM" id="MobiDB-lite"/>
    </source>
</evidence>
<evidence type="ECO:0000313" key="2">
    <source>
        <dbReference type="EMBL" id="GLI62121.1"/>
    </source>
</evidence>